<dbReference type="InterPro" id="IPR018674">
    <property type="entry name" value="DUF2142_membrane"/>
</dbReference>
<reference evidence="4" key="1">
    <citation type="journal article" date="2019" name="Int. J. Syst. Evol. Microbiol.">
        <title>The Global Catalogue of Microorganisms (GCM) 10K type strain sequencing project: providing services to taxonomists for standard genome sequencing and annotation.</title>
        <authorList>
            <consortium name="The Broad Institute Genomics Platform"/>
            <consortium name="The Broad Institute Genome Sequencing Center for Infectious Disease"/>
            <person name="Wu L."/>
            <person name="Ma J."/>
        </authorList>
    </citation>
    <scope>NUCLEOTIDE SEQUENCE [LARGE SCALE GENOMIC DNA]</scope>
    <source>
        <strain evidence="4">CGMCC 4.6997</strain>
    </source>
</reference>
<keyword evidence="4" id="KW-1185">Reference proteome</keyword>
<feature type="transmembrane region" description="Helical" evidence="2">
    <location>
        <begin position="364"/>
        <end position="384"/>
    </location>
</feature>
<feature type="transmembrane region" description="Helical" evidence="2">
    <location>
        <begin position="292"/>
        <end position="311"/>
    </location>
</feature>
<gene>
    <name evidence="3" type="ORF">ACFPJ4_14175</name>
</gene>
<keyword evidence="2" id="KW-0812">Transmembrane</keyword>
<dbReference type="RefSeq" id="WP_386741107.1">
    <property type="nucleotide sequence ID" value="NZ_JBHSMG010000005.1"/>
</dbReference>
<name>A0ABW0NSH1_9MICO</name>
<feature type="transmembrane region" description="Helical" evidence="2">
    <location>
        <begin position="262"/>
        <end position="280"/>
    </location>
</feature>
<comment type="caution">
    <text evidence="3">The sequence shown here is derived from an EMBL/GenBank/DDBJ whole genome shotgun (WGS) entry which is preliminary data.</text>
</comment>
<feature type="transmembrane region" description="Helical" evidence="2">
    <location>
        <begin position="452"/>
        <end position="476"/>
    </location>
</feature>
<organism evidence="3 4">
    <name type="scientific">Lysinimonas soli</name>
    <dbReference type="NCBI Taxonomy" id="1074233"/>
    <lineage>
        <taxon>Bacteria</taxon>
        <taxon>Bacillati</taxon>
        <taxon>Actinomycetota</taxon>
        <taxon>Actinomycetes</taxon>
        <taxon>Micrococcales</taxon>
        <taxon>Microbacteriaceae</taxon>
        <taxon>Lysinimonas</taxon>
    </lineage>
</organism>
<feature type="region of interest" description="Disordered" evidence="1">
    <location>
        <begin position="1"/>
        <end position="24"/>
    </location>
</feature>
<dbReference type="EMBL" id="JBHSMG010000005">
    <property type="protein sequence ID" value="MFC5503391.1"/>
    <property type="molecule type" value="Genomic_DNA"/>
</dbReference>
<evidence type="ECO:0000313" key="3">
    <source>
        <dbReference type="EMBL" id="MFC5503391.1"/>
    </source>
</evidence>
<feature type="transmembrane region" description="Helical" evidence="2">
    <location>
        <begin position="391"/>
        <end position="409"/>
    </location>
</feature>
<evidence type="ECO:0000313" key="4">
    <source>
        <dbReference type="Proteomes" id="UP001596039"/>
    </source>
</evidence>
<dbReference type="Pfam" id="PF09913">
    <property type="entry name" value="DUF2142"/>
    <property type="match status" value="1"/>
</dbReference>
<accession>A0ABW0NSH1</accession>
<keyword evidence="2" id="KW-1133">Transmembrane helix</keyword>
<evidence type="ECO:0000256" key="1">
    <source>
        <dbReference type="SAM" id="MobiDB-lite"/>
    </source>
</evidence>
<protein>
    <submittedName>
        <fullName evidence="3">DUF2142 domain-containing protein</fullName>
    </submittedName>
</protein>
<feature type="transmembrane region" description="Helical" evidence="2">
    <location>
        <begin position="421"/>
        <end position="440"/>
    </location>
</feature>
<keyword evidence="2" id="KW-0472">Membrane</keyword>
<sequence length="538" mass="57669">MTSRASGGTGPQLKESRTTDSSRPTRGPFVGWRVFVPTFLILAAMSALWALASPILSGPDETAHATKAIAQLRGEITGHQRVGAAYPVVDLPDSYRYSPQIICFAAHPDVSADCKAQLGDANGQNYFATWVSGYNPIYYYLVGWPSLIFGGSVGIMAMRLVSALLSAALLAWGFTAGMASKRSRWMPAGLLFLASPMVSYLAAMINPQGLEIAASAALWIGLIRLFTRHRADPDDRDVLSRRQLWILVVIAASLLACARSLGPLWLVIVVAISVATVGWGAAKRVLMTRRSYLPIGVVAVAGIFSIGWTLATGSLSGQAGATDAPLVGGSFLQGVWNTFRNTSGYFQQAAGVFGWLDTWLPGSLYAFFYLAFGLVVVLAAMATGRRGAMTMILLLVAAFAVPILVQGYSVHQTGIIWQGRYGIFLYLAVPVIGGWLLSNVRSPRVDFLSVRVTVIAASLLAVFSIMAFFIALHRYIVGMNAPLFAIVHARGWQPPLGWVALLVLFALVVAGWSAWVIRVAVLAAHRQERAGPALVGSP</sequence>
<proteinExistence type="predicted"/>
<feature type="transmembrane region" description="Helical" evidence="2">
    <location>
        <begin position="30"/>
        <end position="52"/>
    </location>
</feature>
<feature type="transmembrane region" description="Helical" evidence="2">
    <location>
        <begin position="209"/>
        <end position="227"/>
    </location>
</feature>
<feature type="transmembrane region" description="Helical" evidence="2">
    <location>
        <begin position="147"/>
        <end position="173"/>
    </location>
</feature>
<feature type="transmembrane region" description="Helical" evidence="2">
    <location>
        <begin position="496"/>
        <end position="517"/>
    </location>
</feature>
<dbReference type="Proteomes" id="UP001596039">
    <property type="component" value="Unassembled WGS sequence"/>
</dbReference>
<feature type="transmembrane region" description="Helical" evidence="2">
    <location>
        <begin position="239"/>
        <end position="256"/>
    </location>
</feature>
<evidence type="ECO:0000256" key="2">
    <source>
        <dbReference type="SAM" id="Phobius"/>
    </source>
</evidence>